<dbReference type="GO" id="GO:0005634">
    <property type="term" value="C:nucleus"/>
    <property type="evidence" value="ECO:0007669"/>
    <property type="project" value="TreeGrafter"/>
</dbReference>
<evidence type="ECO:0000256" key="4">
    <source>
        <dbReference type="ARBA" id="ARBA00022839"/>
    </source>
</evidence>
<dbReference type="InterPro" id="IPR012337">
    <property type="entry name" value="RNaseH-like_sf"/>
</dbReference>
<gene>
    <name evidence="7" type="ORF">E0L32_008347</name>
</gene>
<dbReference type="CDD" id="cd06145">
    <property type="entry name" value="REX1_like"/>
    <property type="match status" value="1"/>
</dbReference>
<feature type="compositionally biased region" description="Polar residues" evidence="5">
    <location>
        <begin position="133"/>
        <end position="145"/>
    </location>
</feature>
<dbReference type="PANTHER" id="PTHR12801">
    <property type="entry name" value="RNA EXONUCLEASE REXO1 / RECO3 FAMILY MEMBER-RELATED"/>
    <property type="match status" value="1"/>
</dbReference>
<evidence type="ECO:0000256" key="5">
    <source>
        <dbReference type="SAM" id="MobiDB-lite"/>
    </source>
</evidence>
<dbReference type="AlphaFoldDB" id="A0A507B1D4"/>
<evidence type="ECO:0000313" key="8">
    <source>
        <dbReference type="Proteomes" id="UP000319257"/>
    </source>
</evidence>
<feature type="compositionally biased region" description="Pro residues" evidence="5">
    <location>
        <begin position="38"/>
        <end position="53"/>
    </location>
</feature>
<dbReference type="InterPro" id="IPR047021">
    <property type="entry name" value="REXO1/3/4-like"/>
</dbReference>
<feature type="domain" description="Exonuclease" evidence="6">
    <location>
        <begin position="441"/>
        <end position="629"/>
    </location>
</feature>
<dbReference type="PANTHER" id="PTHR12801:SF112">
    <property type="entry name" value="RNA EXONUCLEASE 3"/>
    <property type="match status" value="1"/>
</dbReference>
<proteinExistence type="inferred from homology"/>
<dbReference type="Proteomes" id="UP000319257">
    <property type="component" value="Unassembled WGS sequence"/>
</dbReference>
<dbReference type="GO" id="GO:0003676">
    <property type="term" value="F:nucleic acid binding"/>
    <property type="evidence" value="ECO:0007669"/>
    <property type="project" value="InterPro"/>
</dbReference>
<keyword evidence="3" id="KW-0378">Hydrolase</keyword>
<keyword evidence="4" id="KW-0269">Exonuclease</keyword>
<dbReference type="GO" id="GO:0004527">
    <property type="term" value="F:exonuclease activity"/>
    <property type="evidence" value="ECO:0007669"/>
    <property type="project" value="UniProtKB-KW"/>
</dbReference>
<dbReference type="EMBL" id="SKBQ01000054">
    <property type="protein sequence ID" value="TPX10778.1"/>
    <property type="molecule type" value="Genomic_DNA"/>
</dbReference>
<feature type="compositionally biased region" description="Basic and acidic residues" evidence="5">
    <location>
        <begin position="61"/>
        <end position="71"/>
    </location>
</feature>
<accession>A0A507B1D4</accession>
<name>A0A507B1D4_9PEZI</name>
<dbReference type="InterPro" id="IPR036397">
    <property type="entry name" value="RNaseH_sf"/>
</dbReference>
<comment type="caution">
    <text evidence="7">The sequence shown here is derived from an EMBL/GenBank/DDBJ whole genome shotgun (WGS) entry which is preliminary data.</text>
</comment>
<feature type="region of interest" description="Disordered" evidence="5">
    <location>
        <begin position="32"/>
        <end position="183"/>
    </location>
</feature>
<sequence>MSQSLGLLKHIPCPKGDDCTAFRCLFRHKGDEEAWPLPSSPQPAQQPGPPQPPNTEVQDQEQPRKRQRTADDAYDPASPALPKPRETVAPAAEDVTAPARRADTRPATISRPVSPPPLKRKAPPTVNDAEQGKQPSSAQNGSSNLIVKEPALAKKPAVNTQPSARKKEGLNPRMLKSSPASHETRHKILKALHAEYVRLNKEVEKTAKGDDQALVLSPQELIWLALDEEEKHARDKPAIYSNTIKHRIVAYKRMNVETWIKERRAALQLATKPIKANTLDTSKPPEPISTGLTVEEEVYLLKSRLQTPITNLAQYGYVPTIPTDEEIRKAKEADEMTKGWEVCDRCKSRFQVFPGRREEDGRLASGGACTHHPGRTYYPQRQASDRSGQERRYKCCGQAVGDSTGCVTTDMHVWKTSSKNRLGSLWNFAETPANPNVPKDRAVCFDCEMGYTVNGFELIRLTATSWPDGEELLDVLVQPTGEIMDLNSRYSGVWPEDIVNALPFSATEKPPPPKEGERKRLPMVSSPIVARDLLFSLISPETPLIGHGLENDLNSVRVVHPTLVDSILLYPHSRGLPMRNGLKHLMQLHLGRTIQAEETTNGEMQGHDSAEDARAAGELVRLKVKKEWEQMKKDGWTLVEGKFLAPGTRP</sequence>
<comment type="similarity">
    <text evidence="1">Belongs to the REXO1/REXO3 family.</text>
</comment>
<evidence type="ECO:0000256" key="2">
    <source>
        <dbReference type="ARBA" id="ARBA00022722"/>
    </source>
</evidence>
<evidence type="ECO:0000259" key="6">
    <source>
        <dbReference type="SMART" id="SM00479"/>
    </source>
</evidence>
<keyword evidence="2" id="KW-0540">Nuclease</keyword>
<dbReference type="GeneID" id="41975794"/>
<dbReference type="STRING" id="1093900.A0A507B1D4"/>
<dbReference type="SUPFAM" id="SSF53098">
    <property type="entry name" value="Ribonuclease H-like"/>
    <property type="match status" value="1"/>
</dbReference>
<dbReference type="Gene3D" id="3.30.420.10">
    <property type="entry name" value="Ribonuclease H-like superfamily/Ribonuclease H"/>
    <property type="match status" value="1"/>
</dbReference>
<dbReference type="InterPro" id="IPR034922">
    <property type="entry name" value="REX1-like_exo"/>
</dbReference>
<evidence type="ECO:0000313" key="7">
    <source>
        <dbReference type="EMBL" id="TPX10778.1"/>
    </source>
</evidence>
<feature type="region of interest" description="Disordered" evidence="5">
    <location>
        <begin position="361"/>
        <end position="386"/>
    </location>
</feature>
<dbReference type="SMART" id="SM00479">
    <property type="entry name" value="EXOIII"/>
    <property type="match status" value="1"/>
</dbReference>
<dbReference type="InParanoid" id="A0A507B1D4"/>
<keyword evidence="8" id="KW-1185">Reference proteome</keyword>
<reference evidence="7 8" key="1">
    <citation type="submission" date="2019-06" db="EMBL/GenBank/DDBJ databases">
        <title>Draft genome sequence of the filamentous fungus Phialemoniopsis curvata isolated from diesel fuel.</title>
        <authorList>
            <person name="Varaljay V.A."/>
            <person name="Lyon W.J."/>
            <person name="Crouch A.L."/>
            <person name="Drake C.E."/>
            <person name="Hollomon J.M."/>
            <person name="Nadeau L.J."/>
            <person name="Nunn H.S."/>
            <person name="Stevenson B.S."/>
            <person name="Bojanowski C.L."/>
            <person name="Crookes-Goodson W.J."/>
        </authorList>
    </citation>
    <scope>NUCLEOTIDE SEQUENCE [LARGE SCALE GENOMIC DNA]</scope>
    <source>
        <strain evidence="7 8">D216</strain>
    </source>
</reference>
<dbReference type="OrthoDB" id="3996471at2759"/>
<organism evidence="7 8">
    <name type="scientific">Thyridium curvatum</name>
    <dbReference type="NCBI Taxonomy" id="1093900"/>
    <lineage>
        <taxon>Eukaryota</taxon>
        <taxon>Fungi</taxon>
        <taxon>Dikarya</taxon>
        <taxon>Ascomycota</taxon>
        <taxon>Pezizomycotina</taxon>
        <taxon>Sordariomycetes</taxon>
        <taxon>Sordariomycetidae</taxon>
        <taxon>Thyridiales</taxon>
        <taxon>Thyridiaceae</taxon>
        <taxon>Thyridium</taxon>
    </lineage>
</organism>
<protein>
    <recommendedName>
        <fullName evidence="6">Exonuclease domain-containing protein</fullName>
    </recommendedName>
</protein>
<dbReference type="InterPro" id="IPR013520">
    <property type="entry name" value="Ribonucl_H"/>
</dbReference>
<evidence type="ECO:0000256" key="3">
    <source>
        <dbReference type="ARBA" id="ARBA00022801"/>
    </source>
</evidence>
<evidence type="ECO:0000256" key="1">
    <source>
        <dbReference type="ARBA" id="ARBA00006357"/>
    </source>
</evidence>
<dbReference type="RefSeq" id="XP_030992489.1">
    <property type="nucleotide sequence ID" value="XM_031143191.1"/>
</dbReference>